<dbReference type="RefSeq" id="WP_123815139.1">
    <property type="nucleotide sequence ID" value="NZ_RKQZ01000001.1"/>
</dbReference>
<dbReference type="PANTHER" id="PTHR19372">
    <property type="entry name" value="SULFITE REDUCTASE"/>
    <property type="match status" value="1"/>
</dbReference>
<dbReference type="Pfam" id="PF00174">
    <property type="entry name" value="Oxidored_molyb"/>
    <property type="match status" value="1"/>
</dbReference>
<dbReference type="OrthoDB" id="9795587at2"/>
<dbReference type="Gene3D" id="2.60.40.650">
    <property type="match status" value="1"/>
</dbReference>
<comment type="caution">
    <text evidence="4">The sequence shown here is derived from an EMBL/GenBank/DDBJ whole genome shotgun (WGS) entry which is preliminary data.</text>
</comment>
<dbReference type="SUPFAM" id="SSF81296">
    <property type="entry name" value="E set domains"/>
    <property type="match status" value="1"/>
</dbReference>
<dbReference type="GO" id="GO:0008482">
    <property type="term" value="F:sulfite oxidase activity"/>
    <property type="evidence" value="ECO:0007669"/>
    <property type="project" value="TreeGrafter"/>
</dbReference>
<dbReference type="GO" id="GO:0006790">
    <property type="term" value="P:sulfur compound metabolic process"/>
    <property type="evidence" value="ECO:0007669"/>
    <property type="project" value="TreeGrafter"/>
</dbReference>
<name>A0A3N4YS26_9MICO</name>
<dbReference type="PANTHER" id="PTHR19372:SF7">
    <property type="entry name" value="SULFITE OXIDASE, MITOCHONDRIAL"/>
    <property type="match status" value="1"/>
</dbReference>
<accession>A0A3N4YS26</accession>
<feature type="region of interest" description="Disordered" evidence="1">
    <location>
        <begin position="540"/>
        <end position="562"/>
    </location>
</feature>
<feature type="compositionally biased region" description="Polar residues" evidence="1">
    <location>
        <begin position="540"/>
        <end position="549"/>
    </location>
</feature>
<keyword evidence="2" id="KW-0472">Membrane</keyword>
<evidence type="ECO:0000313" key="4">
    <source>
        <dbReference type="EMBL" id="RPF22184.1"/>
    </source>
</evidence>
<protein>
    <submittedName>
        <fullName evidence="4">DMSO/TMAO reductase YedYZ molybdopterin-dependent catalytic subunit</fullName>
    </submittedName>
</protein>
<dbReference type="Gene3D" id="3.90.420.10">
    <property type="entry name" value="Oxidoreductase, molybdopterin-binding domain"/>
    <property type="match status" value="1"/>
</dbReference>
<feature type="transmembrane region" description="Helical" evidence="2">
    <location>
        <begin position="69"/>
        <end position="89"/>
    </location>
</feature>
<organism evidence="4 5">
    <name type="scientific">Myceligenerans xiligouense</name>
    <dbReference type="NCBI Taxonomy" id="253184"/>
    <lineage>
        <taxon>Bacteria</taxon>
        <taxon>Bacillati</taxon>
        <taxon>Actinomycetota</taxon>
        <taxon>Actinomycetes</taxon>
        <taxon>Micrococcales</taxon>
        <taxon>Promicromonosporaceae</taxon>
        <taxon>Myceligenerans</taxon>
    </lineage>
</organism>
<keyword evidence="5" id="KW-1185">Reference proteome</keyword>
<dbReference type="AlphaFoldDB" id="A0A3N4YS26"/>
<reference evidence="4 5" key="1">
    <citation type="submission" date="2018-11" db="EMBL/GenBank/DDBJ databases">
        <title>Sequencing the genomes of 1000 actinobacteria strains.</title>
        <authorList>
            <person name="Klenk H.-P."/>
        </authorList>
    </citation>
    <scope>NUCLEOTIDE SEQUENCE [LARGE SCALE GENOMIC DNA]</scope>
    <source>
        <strain evidence="4 5">DSM 15700</strain>
    </source>
</reference>
<feature type="transmembrane region" description="Helical" evidence="2">
    <location>
        <begin position="220"/>
        <end position="241"/>
    </location>
</feature>
<evidence type="ECO:0000259" key="3">
    <source>
        <dbReference type="Pfam" id="PF00174"/>
    </source>
</evidence>
<sequence>MNSGDRHGALAAVAGVVAAGVGLAVSELLSAVIAPGASTIFAGGAAVVDIVPSWLKDFAVEWFGTADKAVLLGSMGFVLAVGAALAGWLERRRSGIGVALLVLVGLAGAVLAATRPAATPLWAAPSLIGIGVAVPVLRAAVRTLGTGGVTRPAPRAVPGAGEAVPDRRADGESPDAARPGPDTAPDLTVPAAAQDATSSAAPQDAAPPAAPPSGPDRRRFLQITGLAAAGALVALAASQAIGAGGRAVEAVRERFRLPDAARPADPVPSGADLPVDGLAPYVTPNDDFYRIDTALRVPEVDPENWSLRVTGMVEEPFEIGWDELVALPMTEHHVTLACVSNAVGGDLIGNALWLGYPIRELLERARPQAGADMVLSRSVDGFTAGTPLEVLTDPDRMSLLAIGMNGEPLPTRHGFPARLVVPGLYGYVSATKWVTELKVTTFDQDEGYWTPRGWSALGPIKVQSRVDVPRGFANVDAGEVVVAGVAWAQHVGIQGVEVKADDGDWIPAELAESTGVDTWRQWRAVLDLEAGDHTVSVRATNTDGETQTDAKAPPAPDGATGHHTVAFTVV</sequence>
<proteinExistence type="predicted"/>
<dbReference type="EMBL" id="RKQZ01000001">
    <property type="protein sequence ID" value="RPF22184.1"/>
    <property type="molecule type" value="Genomic_DNA"/>
</dbReference>
<feature type="domain" description="Oxidoreductase molybdopterin-binding" evidence="3">
    <location>
        <begin position="295"/>
        <end position="449"/>
    </location>
</feature>
<dbReference type="GO" id="GO:0043546">
    <property type="term" value="F:molybdopterin cofactor binding"/>
    <property type="evidence" value="ECO:0007669"/>
    <property type="project" value="TreeGrafter"/>
</dbReference>
<feature type="region of interest" description="Disordered" evidence="1">
    <location>
        <begin position="148"/>
        <end position="218"/>
    </location>
</feature>
<feature type="compositionally biased region" description="Low complexity" evidence="1">
    <location>
        <begin position="190"/>
        <end position="207"/>
    </location>
</feature>
<dbReference type="InterPro" id="IPR000572">
    <property type="entry name" value="OxRdtase_Mopterin-bd_dom"/>
</dbReference>
<keyword evidence="2" id="KW-0812">Transmembrane</keyword>
<dbReference type="InterPro" id="IPR014756">
    <property type="entry name" value="Ig_E-set"/>
</dbReference>
<evidence type="ECO:0000313" key="5">
    <source>
        <dbReference type="Proteomes" id="UP000280501"/>
    </source>
</evidence>
<dbReference type="SUPFAM" id="SSF56524">
    <property type="entry name" value="Oxidoreductase molybdopterin-binding domain"/>
    <property type="match status" value="1"/>
</dbReference>
<feature type="transmembrane region" description="Helical" evidence="2">
    <location>
        <begin position="96"/>
        <end position="114"/>
    </location>
</feature>
<dbReference type="Proteomes" id="UP000280501">
    <property type="component" value="Unassembled WGS sequence"/>
</dbReference>
<dbReference type="GO" id="GO:0020037">
    <property type="term" value="F:heme binding"/>
    <property type="evidence" value="ECO:0007669"/>
    <property type="project" value="TreeGrafter"/>
</dbReference>
<evidence type="ECO:0000256" key="1">
    <source>
        <dbReference type="SAM" id="MobiDB-lite"/>
    </source>
</evidence>
<dbReference type="InterPro" id="IPR036374">
    <property type="entry name" value="OxRdtase_Mopterin-bd_sf"/>
</dbReference>
<evidence type="ECO:0000256" key="2">
    <source>
        <dbReference type="SAM" id="Phobius"/>
    </source>
</evidence>
<gene>
    <name evidence="4" type="ORF">EDD34_2832</name>
</gene>
<feature type="transmembrane region" description="Helical" evidence="2">
    <location>
        <begin position="120"/>
        <end position="141"/>
    </location>
</feature>
<keyword evidence="2" id="KW-1133">Transmembrane helix</keyword>